<feature type="transmembrane region" description="Helical" evidence="1">
    <location>
        <begin position="32"/>
        <end position="52"/>
    </location>
</feature>
<accession>A0A0F9E8L3</accession>
<sequence>MGELAIVLAILCGVWVYTVLHPYNEKERGKTMVWVVTNILFFGALAAGIAAAL</sequence>
<dbReference type="EMBL" id="LAZR01025950">
    <property type="protein sequence ID" value="KKL70264.1"/>
    <property type="molecule type" value="Genomic_DNA"/>
</dbReference>
<dbReference type="AlphaFoldDB" id="A0A0F9E8L3"/>
<protein>
    <submittedName>
        <fullName evidence="2">Uncharacterized protein</fullName>
    </submittedName>
</protein>
<keyword evidence="1" id="KW-0472">Membrane</keyword>
<keyword evidence="1" id="KW-0812">Transmembrane</keyword>
<reference evidence="2" key="1">
    <citation type="journal article" date="2015" name="Nature">
        <title>Complex archaea that bridge the gap between prokaryotes and eukaryotes.</title>
        <authorList>
            <person name="Spang A."/>
            <person name="Saw J.H."/>
            <person name="Jorgensen S.L."/>
            <person name="Zaremba-Niedzwiedzka K."/>
            <person name="Martijn J."/>
            <person name="Lind A.E."/>
            <person name="van Eijk R."/>
            <person name="Schleper C."/>
            <person name="Guy L."/>
            <person name="Ettema T.J."/>
        </authorList>
    </citation>
    <scope>NUCLEOTIDE SEQUENCE</scope>
</reference>
<proteinExistence type="predicted"/>
<evidence type="ECO:0000256" key="1">
    <source>
        <dbReference type="SAM" id="Phobius"/>
    </source>
</evidence>
<comment type="caution">
    <text evidence="2">The sequence shown here is derived from an EMBL/GenBank/DDBJ whole genome shotgun (WGS) entry which is preliminary data.</text>
</comment>
<name>A0A0F9E8L3_9ZZZZ</name>
<evidence type="ECO:0000313" key="2">
    <source>
        <dbReference type="EMBL" id="KKL70264.1"/>
    </source>
</evidence>
<keyword evidence="1" id="KW-1133">Transmembrane helix</keyword>
<gene>
    <name evidence="2" type="ORF">LCGC14_2106670</name>
</gene>
<organism evidence="2">
    <name type="scientific">marine sediment metagenome</name>
    <dbReference type="NCBI Taxonomy" id="412755"/>
    <lineage>
        <taxon>unclassified sequences</taxon>
        <taxon>metagenomes</taxon>
        <taxon>ecological metagenomes</taxon>
    </lineage>
</organism>